<dbReference type="PANTHER" id="PTHR11735:SF11">
    <property type="entry name" value="TRNA THREONYLCARBAMOYLADENOSINE BIOSYNTHESIS PROTEIN TSAB"/>
    <property type="match status" value="1"/>
</dbReference>
<dbReference type="GO" id="GO:0002949">
    <property type="term" value="P:tRNA threonylcarbamoyladenosine modification"/>
    <property type="evidence" value="ECO:0007669"/>
    <property type="project" value="InterPro"/>
</dbReference>
<accession>A0AA35RUU3</accession>
<dbReference type="InterPro" id="IPR022496">
    <property type="entry name" value="T6A_TsaB"/>
</dbReference>
<dbReference type="GO" id="GO:0005829">
    <property type="term" value="C:cytosol"/>
    <property type="evidence" value="ECO:0007669"/>
    <property type="project" value="TreeGrafter"/>
</dbReference>
<reference evidence="2" key="1">
    <citation type="submission" date="2023-03" db="EMBL/GenBank/DDBJ databases">
        <authorList>
            <person name="Steffen K."/>
            <person name="Cardenas P."/>
        </authorList>
    </citation>
    <scope>NUCLEOTIDE SEQUENCE</scope>
</reference>
<dbReference type="InterPro" id="IPR043129">
    <property type="entry name" value="ATPase_NBD"/>
</dbReference>
<evidence type="ECO:0000313" key="2">
    <source>
        <dbReference type="EMBL" id="CAI8018104.1"/>
    </source>
</evidence>
<dbReference type="Pfam" id="PF00814">
    <property type="entry name" value="TsaD"/>
    <property type="match status" value="1"/>
</dbReference>
<dbReference type="PANTHER" id="PTHR11735">
    <property type="entry name" value="TRNA N6-ADENOSINE THREONYLCARBAMOYLTRANSFERASE"/>
    <property type="match status" value="1"/>
</dbReference>
<dbReference type="InterPro" id="IPR000905">
    <property type="entry name" value="Gcp-like_dom"/>
</dbReference>
<proteinExistence type="predicted"/>
<gene>
    <name evidence="2" type="ORF">GBAR_LOCUS10936</name>
</gene>
<sequence>MLLSIDTSSRYGGAALADGDGQLLEVRVWRSAANHTAQLMPAVSELLTGRDIRAAELTGVAVALGPGPFSALRVGVSAAKGLAIAGGFPIVGVDTLLLEAWRYLDPALHGQRPDALVPISWLDAGRNEIAAGAFGVGGQRLGDDRVASPAELLRQDAEDQRAAIYCGEAAWAQREEIAALIGDGPACVVMPWTPADRLWALAEMAAGRLSEGHADDLSSLQPYYLRMPTIGAPRQRDRVRQGRPSSS</sequence>
<evidence type="ECO:0000313" key="3">
    <source>
        <dbReference type="Proteomes" id="UP001174909"/>
    </source>
</evidence>
<comment type="caution">
    <text evidence="2">The sequence shown here is derived from an EMBL/GenBank/DDBJ whole genome shotgun (WGS) entry which is preliminary data.</text>
</comment>
<dbReference type="EMBL" id="CASHTH010001687">
    <property type="protein sequence ID" value="CAI8018104.1"/>
    <property type="molecule type" value="Genomic_DNA"/>
</dbReference>
<keyword evidence="3" id="KW-1185">Reference proteome</keyword>
<name>A0AA35RUU3_GEOBA</name>
<evidence type="ECO:0000259" key="1">
    <source>
        <dbReference type="Pfam" id="PF00814"/>
    </source>
</evidence>
<dbReference type="Gene3D" id="3.30.420.40">
    <property type="match status" value="2"/>
</dbReference>
<protein>
    <submittedName>
        <fullName evidence="2">tRNA threonylcarbamoyladenosine biosynthesis protein TsaB</fullName>
    </submittedName>
</protein>
<organism evidence="2 3">
    <name type="scientific">Geodia barretti</name>
    <name type="common">Barrett's horny sponge</name>
    <dbReference type="NCBI Taxonomy" id="519541"/>
    <lineage>
        <taxon>Eukaryota</taxon>
        <taxon>Metazoa</taxon>
        <taxon>Porifera</taxon>
        <taxon>Demospongiae</taxon>
        <taxon>Heteroscleromorpha</taxon>
        <taxon>Tetractinellida</taxon>
        <taxon>Astrophorina</taxon>
        <taxon>Geodiidae</taxon>
        <taxon>Geodia</taxon>
    </lineage>
</organism>
<dbReference type="Proteomes" id="UP001174909">
    <property type="component" value="Unassembled WGS sequence"/>
</dbReference>
<dbReference type="NCBIfam" id="TIGR03725">
    <property type="entry name" value="T6A_YeaZ"/>
    <property type="match status" value="1"/>
</dbReference>
<dbReference type="AlphaFoldDB" id="A0AA35RUU3"/>
<dbReference type="SUPFAM" id="SSF53067">
    <property type="entry name" value="Actin-like ATPase domain"/>
    <property type="match status" value="1"/>
</dbReference>
<feature type="domain" description="Gcp-like" evidence="1">
    <location>
        <begin position="32"/>
        <end position="155"/>
    </location>
</feature>